<keyword evidence="2" id="KW-1185">Reference proteome</keyword>
<name>A0ABT6W8S0_9ACTN</name>
<gene>
    <name evidence="1" type="ORF">POF43_031240</name>
</gene>
<dbReference type="EMBL" id="JAAGKO020000075">
    <property type="protein sequence ID" value="MDI5967148.1"/>
    <property type="molecule type" value="Genomic_DNA"/>
</dbReference>
<accession>A0ABT6W8S0</accession>
<evidence type="ECO:0000313" key="1">
    <source>
        <dbReference type="EMBL" id="MDI5967148.1"/>
    </source>
</evidence>
<proteinExistence type="predicted"/>
<evidence type="ECO:0000313" key="2">
    <source>
        <dbReference type="Proteomes" id="UP001156398"/>
    </source>
</evidence>
<sequence length="200" mass="21694">MTPRWTPTRLVAADDSYDVRNSSDSVSRFGAYLRQNARPDECADAPVSAEEFAAVVWRTATAPVMSPGYVRLRPDVAAVTPTWSEDGDGRLMFDVHVPLQHNALVTRQSALLRWADWQTGPRDPDARPYRPLWTPERAVDAVLTTTTVRLAVTDDWALPAPSGTPARLVTDAKGSVAAVADSVNRFAGPIVAALRGDAPC</sequence>
<reference evidence="1 2" key="1">
    <citation type="submission" date="2023-05" db="EMBL/GenBank/DDBJ databases">
        <title>Streptantibioticus silvisoli sp. nov., acidotolerant actinomycetes 1 from pine litter.</title>
        <authorList>
            <person name="Swiecimska M."/>
            <person name="Golinska P."/>
            <person name="Sangal V."/>
            <person name="Wachnowicz B."/>
            <person name="Goodfellow M."/>
        </authorList>
    </citation>
    <scope>NUCLEOTIDE SEQUENCE [LARGE SCALE GENOMIC DNA]</scope>
    <source>
        <strain evidence="1 2">SL54</strain>
    </source>
</reference>
<dbReference type="Proteomes" id="UP001156398">
    <property type="component" value="Unassembled WGS sequence"/>
</dbReference>
<comment type="caution">
    <text evidence="1">The sequence shown here is derived from an EMBL/GenBank/DDBJ whole genome shotgun (WGS) entry which is preliminary data.</text>
</comment>
<organism evidence="1 2">
    <name type="scientific">Streptantibioticus silvisoli</name>
    <dbReference type="NCBI Taxonomy" id="2705255"/>
    <lineage>
        <taxon>Bacteria</taxon>
        <taxon>Bacillati</taxon>
        <taxon>Actinomycetota</taxon>
        <taxon>Actinomycetes</taxon>
        <taxon>Kitasatosporales</taxon>
        <taxon>Streptomycetaceae</taxon>
        <taxon>Streptantibioticus</taxon>
    </lineage>
</organism>
<protein>
    <submittedName>
        <fullName evidence="1">Uncharacterized protein</fullName>
    </submittedName>
</protein>
<dbReference type="RefSeq" id="WP_271323556.1">
    <property type="nucleotide sequence ID" value="NZ_JAAGKO020000075.1"/>
</dbReference>